<evidence type="ECO:0000313" key="3">
    <source>
        <dbReference type="Proteomes" id="UP001500320"/>
    </source>
</evidence>
<feature type="compositionally biased region" description="Basic and acidic residues" evidence="1">
    <location>
        <begin position="1"/>
        <end position="12"/>
    </location>
</feature>
<dbReference type="RefSeq" id="WP_344858935.1">
    <property type="nucleotide sequence ID" value="NZ_BAAAUT010000016.1"/>
</dbReference>
<accession>A0ABP6N177</accession>
<gene>
    <name evidence="2" type="ORF">GCM10010466_24840</name>
</gene>
<proteinExistence type="predicted"/>
<evidence type="ECO:0008006" key="4">
    <source>
        <dbReference type="Google" id="ProtNLM"/>
    </source>
</evidence>
<dbReference type="Proteomes" id="UP001500320">
    <property type="component" value="Unassembled WGS sequence"/>
</dbReference>
<dbReference type="EMBL" id="BAAAUT010000016">
    <property type="protein sequence ID" value="GAA3133247.1"/>
    <property type="molecule type" value="Genomic_DNA"/>
</dbReference>
<protein>
    <recommendedName>
        <fullName evidence="4">HEAT repeat domain-containing protein</fullName>
    </recommendedName>
</protein>
<sequence>MTAEEPLQKGERPAGNPAGPTPESGADPEQGQDGEQPSPSMDGPAPENTQGDLDESALGQTATVINNFYAEVRAQEATFGMAGGASRSISGRLERKDVERALRRFVEPAAFAEALATLRERHLVVLSGAEDIGKWTSGVALLDAVRAPVGRIVVLPPNRKADDLISSVSAKRNRAYLIHDWMESGIEASTRRFTLEALSAELVKADSHLVITVSRTEGRHGLSPLEIPWSAPEPLKLLDAHLGRARPAAELAEVREHVTELRTPRRIVELSEQLRGGTRPAGEILADLAGDTVSRWFDSSPKRSEVLAVAALAFAYGMPERVFERLVVELEAVADEIERQGAEPERRPIGDELPQTRMLWDSRHPLIGTSAEPGERRVVFCGVRHREHVIRELHRRYDYRLWEPLRAWVRGLAEDRPEIQVQASAGLALLARINPEEVRESFLEPWAGGTVRERLAAANALSLMCADDATATLALTVTLSWVDDAGQTQAMTAALALAGALSIRYPQQAVSWLWFLSSRGVRVSTVAQRALVLLFQGAAERDGDALAELQLLARHVDCDLTEGVEPRLARRVIATVLGVLDADRLDADRPDGDRPLMSSLLLARPESAEPIGVLWAWALHNAHHRAAAVRALCRALGGLSGQDGAVAAAEALGRAVWSTLPDGVAVLVRRSIDQALTDRRVRPQARPTREIVLALLNAGTPRNRP</sequence>
<organism evidence="2 3">
    <name type="scientific">Planomonospora alba</name>
    <dbReference type="NCBI Taxonomy" id="161354"/>
    <lineage>
        <taxon>Bacteria</taxon>
        <taxon>Bacillati</taxon>
        <taxon>Actinomycetota</taxon>
        <taxon>Actinomycetes</taxon>
        <taxon>Streptosporangiales</taxon>
        <taxon>Streptosporangiaceae</taxon>
        <taxon>Planomonospora</taxon>
    </lineage>
</organism>
<evidence type="ECO:0000256" key="1">
    <source>
        <dbReference type="SAM" id="MobiDB-lite"/>
    </source>
</evidence>
<comment type="caution">
    <text evidence="2">The sequence shown here is derived from an EMBL/GenBank/DDBJ whole genome shotgun (WGS) entry which is preliminary data.</text>
</comment>
<evidence type="ECO:0000313" key="2">
    <source>
        <dbReference type="EMBL" id="GAA3133247.1"/>
    </source>
</evidence>
<keyword evidence="3" id="KW-1185">Reference proteome</keyword>
<reference evidence="3" key="1">
    <citation type="journal article" date="2019" name="Int. J. Syst. Evol. Microbiol.">
        <title>The Global Catalogue of Microorganisms (GCM) 10K type strain sequencing project: providing services to taxonomists for standard genome sequencing and annotation.</title>
        <authorList>
            <consortium name="The Broad Institute Genomics Platform"/>
            <consortium name="The Broad Institute Genome Sequencing Center for Infectious Disease"/>
            <person name="Wu L."/>
            <person name="Ma J."/>
        </authorList>
    </citation>
    <scope>NUCLEOTIDE SEQUENCE [LARGE SCALE GENOMIC DNA]</scope>
    <source>
        <strain evidence="3">JCM 9373</strain>
    </source>
</reference>
<name>A0ABP6N177_9ACTN</name>
<feature type="region of interest" description="Disordered" evidence="1">
    <location>
        <begin position="1"/>
        <end position="53"/>
    </location>
</feature>